<protein>
    <submittedName>
        <fullName evidence="11">P-loop containing nucleoside triphosphate hydrolase protein</fullName>
    </submittedName>
</protein>
<dbReference type="GO" id="GO:0004386">
    <property type="term" value="F:helicase activity"/>
    <property type="evidence" value="ECO:0007669"/>
    <property type="project" value="UniProtKB-KW"/>
</dbReference>
<evidence type="ECO:0000256" key="3">
    <source>
        <dbReference type="ARBA" id="ARBA00022801"/>
    </source>
</evidence>
<comment type="similarity">
    <text evidence="1">Belongs to the DNA2/NAM7 helicase family.</text>
</comment>
<feature type="compositionally biased region" description="Basic and acidic residues" evidence="7">
    <location>
        <begin position="616"/>
        <end position="629"/>
    </location>
</feature>
<dbReference type="GO" id="GO:0005694">
    <property type="term" value="C:chromosome"/>
    <property type="evidence" value="ECO:0007669"/>
    <property type="project" value="UniProtKB-ARBA"/>
</dbReference>
<keyword evidence="2" id="KW-0547">Nucleotide-binding</keyword>
<dbReference type="Gene3D" id="3.40.50.300">
    <property type="entry name" value="P-loop containing nucleotide triphosphate hydrolases"/>
    <property type="match status" value="3"/>
</dbReference>
<dbReference type="GO" id="GO:0005524">
    <property type="term" value="F:ATP binding"/>
    <property type="evidence" value="ECO:0007669"/>
    <property type="project" value="UniProtKB-KW"/>
</dbReference>
<dbReference type="InterPro" id="IPR041679">
    <property type="entry name" value="DNA2/NAM7-like_C"/>
</dbReference>
<dbReference type="GO" id="GO:0031380">
    <property type="term" value="C:nuclear RNA-directed RNA polymerase complex"/>
    <property type="evidence" value="ECO:0007669"/>
    <property type="project" value="TreeGrafter"/>
</dbReference>
<dbReference type="GO" id="GO:0016787">
    <property type="term" value="F:hydrolase activity"/>
    <property type="evidence" value="ECO:0007669"/>
    <property type="project" value="UniProtKB-KW"/>
</dbReference>
<evidence type="ECO:0000256" key="6">
    <source>
        <dbReference type="SAM" id="Coils"/>
    </source>
</evidence>
<evidence type="ECO:0000256" key="5">
    <source>
        <dbReference type="ARBA" id="ARBA00022840"/>
    </source>
</evidence>
<evidence type="ECO:0000259" key="8">
    <source>
        <dbReference type="Pfam" id="PF13086"/>
    </source>
</evidence>
<dbReference type="SUPFAM" id="SSF52540">
    <property type="entry name" value="P-loop containing nucleoside triphosphate hydrolases"/>
    <property type="match status" value="1"/>
</dbReference>
<evidence type="ECO:0000259" key="10">
    <source>
        <dbReference type="Pfam" id="PF25396"/>
    </source>
</evidence>
<accession>A0A1X2HFY9</accession>
<feature type="domain" description="DNA2/NAM7 helicase helicase" evidence="8">
    <location>
        <begin position="695"/>
        <end position="916"/>
    </location>
</feature>
<comment type="caution">
    <text evidence="11">The sequence shown here is derived from an EMBL/GenBank/DDBJ whole genome shotgun (WGS) entry which is preliminary data.</text>
</comment>
<dbReference type="OrthoDB" id="409395at2759"/>
<evidence type="ECO:0000313" key="11">
    <source>
        <dbReference type="EMBL" id="ORY97819.1"/>
    </source>
</evidence>
<dbReference type="EMBL" id="MCGN01000004">
    <property type="protein sequence ID" value="ORY97819.1"/>
    <property type="molecule type" value="Genomic_DNA"/>
</dbReference>
<dbReference type="GO" id="GO:0031048">
    <property type="term" value="P:regulatory ncRNA-mediated heterochromatin formation"/>
    <property type="evidence" value="ECO:0007669"/>
    <property type="project" value="TreeGrafter"/>
</dbReference>
<evidence type="ECO:0000256" key="4">
    <source>
        <dbReference type="ARBA" id="ARBA00022806"/>
    </source>
</evidence>
<dbReference type="InterPro" id="IPR041677">
    <property type="entry name" value="DNA2/NAM7_AAA_11"/>
</dbReference>
<dbReference type="AlphaFoldDB" id="A0A1X2HFY9"/>
<dbReference type="PANTHER" id="PTHR10887:SF341">
    <property type="entry name" value="NFX1-TYPE ZINC FINGER-CONTAINING PROTEIN 1"/>
    <property type="match status" value="1"/>
</dbReference>
<keyword evidence="12" id="KW-1185">Reference proteome</keyword>
<dbReference type="InterPro" id="IPR057373">
    <property type="entry name" value="ZNFX1"/>
</dbReference>
<feature type="domain" description="DNA2/NAM7 helicase-like C-terminal" evidence="9">
    <location>
        <begin position="929"/>
        <end position="1118"/>
    </location>
</feature>
<organism evidence="11 12">
    <name type="scientific">Syncephalastrum racemosum</name>
    <name type="common">Filamentous fungus</name>
    <dbReference type="NCBI Taxonomy" id="13706"/>
    <lineage>
        <taxon>Eukaryota</taxon>
        <taxon>Fungi</taxon>
        <taxon>Fungi incertae sedis</taxon>
        <taxon>Mucoromycota</taxon>
        <taxon>Mucoromycotina</taxon>
        <taxon>Mucoromycetes</taxon>
        <taxon>Mucorales</taxon>
        <taxon>Syncephalastraceae</taxon>
        <taxon>Syncephalastrum</taxon>
    </lineage>
</organism>
<dbReference type="CDD" id="cd18808">
    <property type="entry name" value="SF1_C_Upf1"/>
    <property type="match status" value="1"/>
</dbReference>
<reference evidence="11 12" key="1">
    <citation type="submission" date="2016-07" db="EMBL/GenBank/DDBJ databases">
        <title>Pervasive Adenine N6-methylation of Active Genes in Fungi.</title>
        <authorList>
            <consortium name="DOE Joint Genome Institute"/>
            <person name="Mondo S.J."/>
            <person name="Dannebaum R.O."/>
            <person name="Kuo R.C."/>
            <person name="Labutti K."/>
            <person name="Haridas S."/>
            <person name="Kuo A."/>
            <person name="Salamov A."/>
            <person name="Ahrendt S.R."/>
            <person name="Lipzen A."/>
            <person name="Sullivan W."/>
            <person name="Andreopoulos W.B."/>
            <person name="Clum A."/>
            <person name="Lindquist E."/>
            <person name="Daum C."/>
            <person name="Ramamoorthy G.K."/>
            <person name="Gryganskyi A."/>
            <person name="Culley D."/>
            <person name="Magnuson J.K."/>
            <person name="James T.Y."/>
            <person name="O'Malley M.A."/>
            <person name="Stajich J.E."/>
            <person name="Spatafora J.W."/>
            <person name="Visel A."/>
            <person name="Grigoriev I.V."/>
        </authorList>
    </citation>
    <scope>NUCLEOTIDE SEQUENCE [LARGE SCALE GENOMIC DNA]</scope>
    <source>
        <strain evidence="11 12">NRRL 2496</strain>
    </source>
</reference>
<dbReference type="FunFam" id="3.40.50.300:FF:000326">
    <property type="entry name" value="P-loop containing nucleoside triphosphate hydrolase"/>
    <property type="match status" value="1"/>
</dbReference>
<feature type="domain" description="ZNFX1" evidence="10">
    <location>
        <begin position="223"/>
        <end position="336"/>
    </location>
</feature>
<keyword evidence="4" id="KW-0347">Helicase</keyword>
<feature type="region of interest" description="Disordered" evidence="7">
    <location>
        <begin position="579"/>
        <end position="640"/>
    </location>
</feature>
<name>A0A1X2HFY9_SYNRA</name>
<evidence type="ECO:0000256" key="1">
    <source>
        <dbReference type="ARBA" id="ARBA00007913"/>
    </source>
</evidence>
<sequence length="1262" mass="144605">MDWSFNNSSGRRSGPRVVNASLNSLTQQFEVEERKSRSKFDFTRPADADQVKDEQINWNQQGWGGQSTHAKVGWGEEFQPAYTPDARYSSRDNNTQPFHLNFNIHSEGPIPSMDEPVEYSSFRRTSVIPEAKELLPPDKDDYGGEWDAYADEEAYQSQKHTIPYNRIEGAYDSVDHYLYTHFELMRKDNLIPMQNAIRSYRATVKQNNITDSDNQEVLLSGRQFRLYEHVTLKALVFGSRQVLYRIGFRLPYSVRGLKWPTTKRLLEGTMVLLSKDDFQKDIKVATVVQRGEEPMKGSNRFEYMIDIVLERDNDASPLGFGNPCSNGQDIYTMIEATDGYFEAYRHILAGFQKIDPENLPFEEYLVEASHDVQLPYYAGVKRNYDVNVCDSRRRMPGSAKTVDITQTWPKFDINMDTTQQDALKTILSNNIAIIQGPPGTGKTYVGTYAMRVLLKNLPDSIGPIICICQTNHALDQFLEHIQRYDDRIVRIGSRSKSESLKDNLLYELRKNNKNDVTRGLGLGRLYRKRDEISKKIQELIKELYEDPCVTLKYLEKKNLLSKSQLNSLKRLQAWEEKHEQKAKSQTEASIEEDDEWVINSEPKKPVNAAPKHQKKTGRDPKGKPIKDDWPAANPNAVSEEKKQVNPIEIWLKDAITFIDNTGIMYNAAQEQLEGLLEENQGRSFESEEEEEEADEDEVQERVANFLSDPEPPRRANAFINIGDAYKTTESRSASSMSLWETTVEGRTNTNDGRRKLVDYSKISPESAADPQGFNFFEEHAMLDTPQHYVLQRWMKEEPDLTLWPLPVRLEAHQKWVNERNEEYSATLRSLMAEYAKVSQELRKAYLKADQQICRQMRVIGMTSTAAAKYHDLLELVRPRIMVVEEAAEMLEAHIVSAITPSLQHLILIGDHQQLRPQTAVHALSERHCMSVSLFERFVHNRLPFSRLSHQRRMRPEIRMFVDPIYNDPPLLDHADVKKYPAVTGVDKPVFFLSHTEPEESLTDTASKCNTHEAEMAARLSTYLLLQGYDPEDITIITMYAGQRSKIKQALRAERRPTLDTSLIQVSSVDGYQGEENKIIILSLVRSNTSGTIGFLKVPNRVCVSLSRAKHGMYIFGNAGLLCQKSDLWNEIIGNLEDHPVKMIGNRLPLRCQKHGAVTEVQFPNDFSTIPEGGCTRECNEKLQCGHFCNLACHPYPHEDTRCHQECLRKMDGCGHRCARQCYEPCGPCITQVKRQFSCFHEVTGDCSKMRRLTRCNICGQGQ</sequence>
<dbReference type="InterPro" id="IPR027417">
    <property type="entry name" value="P-loop_NTPase"/>
</dbReference>
<keyword evidence="5" id="KW-0067">ATP-binding</keyword>
<proteinExistence type="inferred from homology"/>
<evidence type="ECO:0000259" key="9">
    <source>
        <dbReference type="Pfam" id="PF13087"/>
    </source>
</evidence>
<evidence type="ECO:0000256" key="7">
    <source>
        <dbReference type="SAM" id="MobiDB-lite"/>
    </source>
</evidence>
<feature type="coiled-coil region" evidence="6">
    <location>
        <begin position="820"/>
        <end position="847"/>
    </location>
</feature>
<dbReference type="FunCoup" id="A0A1X2HFY9">
    <property type="interactions" value="5"/>
</dbReference>
<feature type="domain" description="DNA2/NAM7 helicase helicase" evidence="8">
    <location>
        <begin position="415"/>
        <end position="585"/>
    </location>
</feature>
<evidence type="ECO:0000313" key="12">
    <source>
        <dbReference type="Proteomes" id="UP000242180"/>
    </source>
</evidence>
<keyword evidence="6" id="KW-0175">Coiled coil</keyword>
<dbReference type="Pfam" id="PF13086">
    <property type="entry name" value="AAA_11"/>
    <property type="match status" value="2"/>
</dbReference>
<dbReference type="PANTHER" id="PTHR10887">
    <property type="entry name" value="DNA2/NAM7 HELICASE FAMILY"/>
    <property type="match status" value="1"/>
</dbReference>
<dbReference type="InterPro" id="IPR047187">
    <property type="entry name" value="SF1_C_Upf1"/>
</dbReference>
<dbReference type="STRING" id="13706.A0A1X2HFY9"/>
<dbReference type="InterPro" id="IPR045055">
    <property type="entry name" value="DNA2/NAM7-like"/>
</dbReference>
<dbReference type="Pfam" id="PF25396">
    <property type="entry name" value="ZNFX1"/>
    <property type="match status" value="1"/>
</dbReference>
<dbReference type="Proteomes" id="UP000242180">
    <property type="component" value="Unassembled WGS sequence"/>
</dbReference>
<keyword evidence="3 11" id="KW-0378">Hydrolase</keyword>
<dbReference type="Pfam" id="PF13087">
    <property type="entry name" value="AAA_12"/>
    <property type="match status" value="1"/>
</dbReference>
<gene>
    <name evidence="11" type="ORF">BCR43DRAFT_490416</name>
</gene>
<dbReference type="OMA" id="EWIMVEA"/>
<evidence type="ECO:0000256" key="2">
    <source>
        <dbReference type="ARBA" id="ARBA00022741"/>
    </source>
</evidence>
<dbReference type="InParanoid" id="A0A1X2HFY9"/>